<feature type="transmembrane region" description="Helical" evidence="7">
    <location>
        <begin position="152"/>
        <end position="177"/>
    </location>
</feature>
<dbReference type="RefSeq" id="WP_254159692.1">
    <property type="nucleotide sequence ID" value="NZ_JAHESF010000001.1"/>
</dbReference>
<keyword evidence="6 7" id="KW-0472">Membrane</keyword>
<proteinExistence type="predicted"/>
<dbReference type="PANTHER" id="PTHR24221:SF646">
    <property type="entry name" value="HAEMOLYSIN SECRETION ATP-BINDING PROTEIN"/>
    <property type="match status" value="1"/>
</dbReference>
<feature type="transmembrane region" description="Helical" evidence="7">
    <location>
        <begin position="286"/>
        <end position="305"/>
    </location>
</feature>
<sequence>MLKEYFTSTIASLRYSTRYAGGLSIAMIVLSIVLSSTSYLNSYGLKVLLNSLEGLSQEELFSVRTIPIIILFSLLVTTPEVIKVIFELVNKLWLFRISEKIEAMILQKKIEIEIVLHESSDFQNLMQRAFHRGIHPLIDLTRHHFTMIQSGVAFAVGAALACSVSPVAFIILIVCCIPQIIVQYKYGNGIWSIRAEDSPEQRRFLDLKRYFTTADVIIETKLYQTGPKLIEWLQDILKKFHRKHSRFERKRVALAIGAELVFFAGSSICLYLLLKLFVGQGWKLGDLVFAIGTFTAAGASIRDIFRVMNRSYEEHLSVRDILQFLNIPTPASKKQGSDSFALESAPEIVFENVWFKYQSSDRWILKGVSFKLEKNRKTALVGANGSGKSTIIKLLCKIYEPTKGKIYINGRDLSEIDTDDWWSNVATLFQDSIDYYFPTNQAIAVGNIRKPMDKAKVTTSAYLSRASEFIEKWEKKYETQLGLVFDGQAPSKGQRQKLSLAKTIYRDAYLTILDEPTTSMDVDSVKFIADNLHQTGLGKSLIVVSHDTSLIKKCDELLMIKNGTVAMHGSHSDLLENEHYKEIV</sequence>
<dbReference type="Gene3D" id="1.20.1560.10">
    <property type="entry name" value="ABC transporter type 1, transmembrane domain"/>
    <property type="match status" value="1"/>
</dbReference>
<dbReference type="InterPro" id="IPR027417">
    <property type="entry name" value="P-loop_NTPase"/>
</dbReference>
<comment type="subcellular location">
    <subcellularLocation>
        <location evidence="1">Cell membrane</location>
        <topology evidence="1">Multi-pass membrane protein</topology>
    </subcellularLocation>
</comment>
<dbReference type="Pfam" id="PF00005">
    <property type="entry name" value="ABC_tran"/>
    <property type="match status" value="1"/>
</dbReference>
<keyword evidence="3" id="KW-0547">Nucleotide-binding</keyword>
<dbReference type="AlphaFoldDB" id="A0AAP2GGZ6"/>
<feature type="transmembrane region" description="Helical" evidence="7">
    <location>
        <begin position="20"/>
        <end position="40"/>
    </location>
</feature>
<comment type="caution">
    <text evidence="9">The sequence shown here is derived from an EMBL/GenBank/DDBJ whole genome shotgun (WGS) entry which is preliminary data.</text>
</comment>
<evidence type="ECO:0000256" key="6">
    <source>
        <dbReference type="ARBA" id="ARBA00023136"/>
    </source>
</evidence>
<dbReference type="GO" id="GO:0005886">
    <property type="term" value="C:plasma membrane"/>
    <property type="evidence" value="ECO:0007669"/>
    <property type="project" value="UniProtKB-SubCell"/>
</dbReference>
<evidence type="ECO:0000256" key="1">
    <source>
        <dbReference type="ARBA" id="ARBA00004651"/>
    </source>
</evidence>
<dbReference type="GO" id="GO:0034040">
    <property type="term" value="F:ATPase-coupled lipid transmembrane transporter activity"/>
    <property type="evidence" value="ECO:0007669"/>
    <property type="project" value="TreeGrafter"/>
</dbReference>
<evidence type="ECO:0000313" key="10">
    <source>
        <dbReference type="Proteomes" id="UP001319200"/>
    </source>
</evidence>
<gene>
    <name evidence="9" type="ORF">KK083_01245</name>
</gene>
<name>A0AAP2GGZ6_9BACT</name>
<keyword evidence="10" id="KW-1185">Reference proteome</keyword>
<dbReference type="Gene3D" id="3.40.50.300">
    <property type="entry name" value="P-loop containing nucleotide triphosphate hydrolases"/>
    <property type="match status" value="1"/>
</dbReference>
<dbReference type="InterPro" id="IPR036640">
    <property type="entry name" value="ABC1_TM_sf"/>
</dbReference>
<keyword evidence="2 7" id="KW-0812">Transmembrane</keyword>
<evidence type="ECO:0000256" key="5">
    <source>
        <dbReference type="ARBA" id="ARBA00022989"/>
    </source>
</evidence>
<dbReference type="GO" id="GO:0016887">
    <property type="term" value="F:ATP hydrolysis activity"/>
    <property type="evidence" value="ECO:0007669"/>
    <property type="project" value="InterPro"/>
</dbReference>
<feature type="transmembrane region" description="Helical" evidence="7">
    <location>
        <begin position="252"/>
        <end position="274"/>
    </location>
</feature>
<dbReference type="InterPro" id="IPR003593">
    <property type="entry name" value="AAA+_ATPase"/>
</dbReference>
<accession>A0AAP2GGZ6</accession>
<dbReference type="Proteomes" id="UP001319200">
    <property type="component" value="Unassembled WGS sequence"/>
</dbReference>
<dbReference type="SUPFAM" id="SSF52540">
    <property type="entry name" value="P-loop containing nucleoside triphosphate hydrolases"/>
    <property type="match status" value="1"/>
</dbReference>
<dbReference type="PROSITE" id="PS50893">
    <property type="entry name" value="ABC_TRANSPORTER_2"/>
    <property type="match status" value="1"/>
</dbReference>
<feature type="domain" description="ABC transporter" evidence="8">
    <location>
        <begin position="348"/>
        <end position="583"/>
    </location>
</feature>
<reference evidence="9 10" key="1">
    <citation type="submission" date="2021-05" db="EMBL/GenBank/DDBJ databases">
        <title>A Polyphasic approach of four new species of the genus Ohtaekwangia: Ohtaekwangia histidinii sp. nov., Ohtaekwangia cretensis sp. nov., Ohtaekwangia indiensis sp. nov., Ohtaekwangia reichenbachii sp. nov. from diverse environment.</title>
        <authorList>
            <person name="Octaviana S."/>
        </authorList>
    </citation>
    <scope>NUCLEOTIDE SEQUENCE [LARGE SCALE GENOMIC DNA]</scope>
    <source>
        <strain evidence="9 10">PWU4</strain>
    </source>
</reference>
<dbReference type="CDD" id="cd03228">
    <property type="entry name" value="ABCC_MRP_Like"/>
    <property type="match status" value="1"/>
</dbReference>
<evidence type="ECO:0000259" key="8">
    <source>
        <dbReference type="PROSITE" id="PS50893"/>
    </source>
</evidence>
<dbReference type="GO" id="GO:0005524">
    <property type="term" value="F:ATP binding"/>
    <property type="evidence" value="ECO:0007669"/>
    <property type="project" value="UniProtKB-KW"/>
</dbReference>
<keyword evidence="4 9" id="KW-0067">ATP-binding</keyword>
<protein>
    <submittedName>
        <fullName evidence="9">ABC transporter ATP-binding protein/permease</fullName>
    </submittedName>
</protein>
<dbReference type="SUPFAM" id="SSF90123">
    <property type="entry name" value="ABC transporter transmembrane region"/>
    <property type="match status" value="1"/>
</dbReference>
<dbReference type="EMBL" id="JAHESF010000001">
    <property type="protein sequence ID" value="MBT1695481.1"/>
    <property type="molecule type" value="Genomic_DNA"/>
</dbReference>
<organism evidence="9 10">
    <name type="scientific">Chryseosolibacter histidini</name>
    <dbReference type="NCBI Taxonomy" id="2782349"/>
    <lineage>
        <taxon>Bacteria</taxon>
        <taxon>Pseudomonadati</taxon>
        <taxon>Bacteroidota</taxon>
        <taxon>Cytophagia</taxon>
        <taxon>Cytophagales</taxon>
        <taxon>Chryseotaleaceae</taxon>
        <taxon>Chryseosolibacter</taxon>
    </lineage>
</organism>
<evidence type="ECO:0000256" key="2">
    <source>
        <dbReference type="ARBA" id="ARBA00022692"/>
    </source>
</evidence>
<dbReference type="InterPro" id="IPR039421">
    <property type="entry name" value="Type_1_exporter"/>
</dbReference>
<evidence type="ECO:0000256" key="3">
    <source>
        <dbReference type="ARBA" id="ARBA00022741"/>
    </source>
</evidence>
<dbReference type="PANTHER" id="PTHR24221">
    <property type="entry name" value="ATP-BINDING CASSETTE SUB-FAMILY B"/>
    <property type="match status" value="1"/>
</dbReference>
<evidence type="ECO:0000256" key="4">
    <source>
        <dbReference type="ARBA" id="ARBA00022840"/>
    </source>
</evidence>
<keyword evidence="5 7" id="KW-1133">Transmembrane helix</keyword>
<dbReference type="InterPro" id="IPR003439">
    <property type="entry name" value="ABC_transporter-like_ATP-bd"/>
</dbReference>
<dbReference type="SMART" id="SM00382">
    <property type="entry name" value="AAA"/>
    <property type="match status" value="1"/>
</dbReference>
<evidence type="ECO:0000256" key="7">
    <source>
        <dbReference type="SAM" id="Phobius"/>
    </source>
</evidence>
<evidence type="ECO:0000313" key="9">
    <source>
        <dbReference type="EMBL" id="MBT1695481.1"/>
    </source>
</evidence>